<dbReference type="FunFam" id="1.10.1300.10:FF:000003">
    <property type="entry name" value="Phosphodiesterase"/>
    <property type="match status" value="1"/>
</dbReference>
<dbReference type="InterPro" id="IPR003607">
    <property type="entry name" value="HD/PDEase_dom"/>
</dbReference>
<reference evidence="11" key="2">
    <citation type="submission" date="2020-05" db="UniProtKB">
        <authorList>
            <consortium name="EnsemblMetazoa"/>
        </authorList>
    </citation>
    <scope>IDENTIFICATION</scope>
    <source>
        <strain evidence="11">Ngousso</strain>
    </source>
</reference>
<evidence type="ECO:0000256" key="4">
    <source>
        <dbReference type="ARBA" id="ARBA00022801"/>
    </source>
</evidence>
<evidence type="ECO:0000256" key="9">
    <source>
        <dbReference type="SAM" id="MobiDB-lite"/>
    </source>
</evidence>
<name>A0A6E8VVJ2_ANOCL</name>
<evidence type="ECO:0000256" key="3">
    <source>
        <dbReference type="ARBA" id="ARBA00022723"/>
    </source>
</evidence>
<feature type="domain" description="PDEase" evidence="10">
    <location>
        <begin position="467"/>
        <end position="795"/>
    </location>
</feature>
<dbReference type="PROSITE" id="PS00126">
    <property type="entry name" value="PDEASE_I_1"/>
    <property type="match status" value="1"/>
</dbReference>
<feature type="binding site" evidence="7">
    <location>
        <position position="701"/>
    </location>
    <ligand>
        <name>Zn(2+)</name>
        <dbReference type="ChEBI" id="CHEBI:29105"/>
        <label>1</label>
    </ligand>
</feature>
<dbReference type="PANTHER" id="PTHR11347">
    <property type="entry name" value="CYCLIC NUCLEOTIDE PHOSPHODIESTERASE"/>
    <property type="match status" value="1"/>
</dbReference>
<evidence type="ECO:0000259" key="10">
    <source>
        <dbReference type="PROSITE" id="PS51845"/>
    </source>
</evidence>
<dbReference type="InterPro" id="IPR003018">
    <property type="entry name" value="GAF"/>
</dbReference>
<comment type="similarity">
    <text evidence="1 8">Belongs to the cyclic nucleotide phosphodiesterase family.</text>
</comment>
<organism evidence="11 12">
    <name type="scientific">Anopheles coluzzii</name>
    <name type="common">African malaria mosquito</name>
    <dbReference type="NCBI Taxonomy" id="1518534"/>
    <lineage>
        <taxon>Eukaryota</taxon>
        <taxon>Metazoa</taxon>
        <taxon>Ecdysozoa</taxon>
        <taxon>Arthropoda</taxon>
        <taxon>Hexapoda</taxon>
        <taxon>Insecta</taxon>
        <taxon>Pterygota</taxon>
        <taxon>Neoptera</taxon>
        <taxon>Endopterygota</taxon>
        <taxon>Diptera</taxon>
        <taxon>Nematocera</taxon>
        <taxon>Culicoidea</taxon>
        <taxon>Culicidae</taxon>
        <taxon>Anophelinae</taxon>
        <taxon>Anopheles</taxon>
    </lineage>
</organism>
<evidence type="ECO:0000313" key="11">
    <source>
        <dbReference type="EnsemblMetazoa" id="ACON008304-PA"/>
    </source>
</evidence>
<dbReference type="SUPFAM" id="SSF55781">
    <property type="entry name" value="GAF domain-like"/>
    <property type="match status" value="1"/>
</dbReference>
<dbReference type="GO" id="GO:0046872">
    <property type="term" value="F:metal ion binding"/>
    <property type="evidence" value="ECO:0007669"/>
    <property type="project" value="UniProtKB-KW"/>
</dbReference>
<sequence>MSYNADDCPDSDTVVEGGGGGGSGGGGTTESNCATPTSPGMTRQDAVVVHGDGGSIDGGDPAPTAGPPSMAGYEPCDPLIILNLFQSLSATTNSLELQMKINLHLKALTRSPYVFLVPILHSSEEGLIQVINDNVLEKEIRFSINSTHFRSGSQHNGYPFVIDDLNKDFSEVIEMVVGNKHNTLIYDILGPKVSKLQTQTSTTSASSTSSLNELNYAAFQQQAFQQQGQNGATQQQIALFVCIAGDSSSRSRYQFYIDDTFRYVLGHLVTAFELYEEKRVRDQCQNLLQVARRLLGKIGDLGQLLRGVMTEAKELAAAERCSLFLLDKHTGELVSKVFDGNEASKEIRIESGKGIAGYVAQTGKLLNIRNAYQHPLFYKGVDESTGFKTRNILCFPICDEEGVIGVAQLCNKLNGFHFDKCDEEVATAFSVYCGISIMHALVHKQVQKAEARYKLSQELLLYHMKVPDTEVNHALEAVKEPDREQDELYRTFQRFDFCPRDVKDHALSVQLAMRMFYDLNFVGSFKIHEYKLARFVLLVQKGYRDTPYHNWWHAFSVAHFAYSLMMNLRLIERGIITKMQGFSFLIAAFCHDLDHRGISNSYQTQTSSPLARLYSSEGSVNERHHLSQAICILNDSSSKILDGLSTTEFKECIDYLRELILATDLANHFRILPRLKKLRAEYLTEGSNQRLLLSLMITCCDLNDQIKSWKTVQHVAHLVYAEFFAEGDLEKQMGLRPNAMMDRKKACIPMLQIEFLTTVIRPTFEILVQIFPETGSFLDTIDSNREQWERVRNRAAQQGNGSEAGGNGASEPCNGCNATAECCDFTCYTQVND</sequence>
<dbReference type="VEuPathDB" id="VectorBase:ACMO_006572"/>
<feature type="region of interest" description="Disordered" evidence="9">
    <location>
        <begin position="1"/>
        <end position="70"/>
    </location>
</feature>
<dbReference type="EC" id="3.1.4.-" evidence="8"/>
<protein>
    <recommendedName>
        <fullName evidence="8">Phosphodiesterase</fullName>
        <ecNumber evidence="8">3.1.4.-</ecNumber>
    </recommendedName>
</protein>
<dbReference type="PROSITE" id="PS51845">
    <property type="entry name" value="PDEASE_I_2"/>
    <property type="match status" value="1"/>
</dbReference>
<dbReference type="GO" id="GO:0007165">
    <property type="term" value="P:signal transduction"/>
    <property type="evidence" value="ECO:0007669"/>
    <property type="project" value="InterPro"/>
</dbReference>
<feature type="binding site" evidence="7">
    <location>
        <position position="592"/>
    </location>
    <ligand>
        <name>Zn(2+)</name>
        <dbReference type="ChEBI" id="CHEBI:29105"/>
        <label>1</label>
    </ligand>
</feature>
<evidence type="ECO:0000256" key="6">
    <source>
        <dbReference type="PIRSR" id="PIRSR623088-2"/>
    </source>
</evidence>
<evidence type="ECO:0000313" key="12">
    <source>
        <dbReference type="Proteomes" id="UP001105220"/>
    </source>
</evidence>
<keyword evidence="4 8" id="KW-0378">Hydrolase</keyword>
<feature type="compositionally biased region" description="Polar residues" evidence="9">
    <location>
        <begin position="29"/>
        <end position="41"/>
    </location>
</feature>
<proteinExistence type="inferred from homology"/>
<dbReference type="InterPro" id="IPR002073">
    <property type="entry name" value="PDEase_catalytic_dom"/>
</dbReference>
<evidence type="ECO:0000256" key="2">
    <source>
        <dbReference type="ARBA" id="ARBA00022535"/>
    </source>
</evidence>
<feature type="binding site" evidence="6">
    <location>
        <begin position="549"/>
        <end position="553"/>
    </location>
    <ligand>
        <name>AMP</name>
        <dbReference type="ChEBI" id="CHEBI:456215"/>
    </ligand>
</feature>
<feature type="compositionally biased region" description="Gly residues" evidence="9">
    <location>
        <begin position="16"/>
        <end position="28"/>
    </location>
</feature>
<dbReference type="EnsemblMetazoa" id="ACON008304-RA">
    <property type="protein sequence ID" value="ACON008304-PA"/>
    <property type="gene ID" value="ACON008304"/>
</dbReference>
<dbReference type="AlphaFoldDB" id="A0A6E8VVJ2"/>
<dbReference type="Proteomes" id="UP001105220">
    <property type="component" value="Unplaced"/>
</dbReference>
<keyword evidence="2" id="KW-0140">cGMP</keyword>
<feature type="binding site" evidence="6">
    <location>
        <position position="592"/>
    </location>
    <ligand>
        <name>AMP</name>
        <dbReference type="ChEBI" id="CHEBI:456215"/>
    </ligand>
</feature>
<dbReference type="RefSeq" id="XP_040231680.2">
    <property type="nucleotide sequence ID" value="XM_040375746.2"/>
</dbReference>
<evidence type="ECO:0000256" key="5">
    <source>
        <dbReference type="PIRSR" id="PIRSR623088-1"/>
    </source>
</evidence>
<dbReference type="FunFam" id="3.30.450.40:FF:000170">
    <property type="entry name" value="Phosphodiesterase"/>
    <property type="match status" value="1"/>
</dbReference>
<dbReference type="GO" id="GO:0004114">
    <property type="term" value="F:3',5'-cyclic-nucleotide phosphodiesterase activity"/>
    <property type="evidence" value="ECO:0007669"/>
    <property type="project" value="InterPro"/>
</dbReference>
<dbReference type="InterPro" id="IPR023174">
    <property type="entry name" value="PDEase_CS"/>
</dbReference>
<dbReference type="SMART" id="SM00065">
    <property type="entry name" value="GAF"/>
    <property type="match status" value="1"/>
</dbReference>
<feature type="binding site" evidence="7">
    <location>
        <position position="592"/>
    </location>
    <ligand>
        <name>Zn(2+)</name>
        <dbReference type="ChEBI" id="CHEBI:29105"/>
        <label>2</label>
    </ligand>
</feature>
<keyword evidence="12" id="KW-1185">Reference proteome</keyword>
<dbReference type="PRINTS" id="PR00387">
    <property type="entry name" value="PDIESTERASE1"/>
</dbReference>
<dbReference type="KEGG" id="acoz:120955168"/>
<evidence type="ECO:0000256" key="7">
    <source>
        <dbReference type="PIRSR" id="PIRSR623088-3"/>
    </source>
</evidence>
<evidence type="ECO:0000256" key="1">
    <source>
        <dbReference type="ARBA" id="ARBA00007648"/>
    </source>
</evidence>
<dbReference type="Pfam" id="PF01590">
    <property type="entry name" value="GAF"/>
    <property type="match status" value="1"/>
</dbReference>
<feature type="binding site" evidence="7">
    <location>
        <position position="553"/>
    </location>
    <ligand>
        <name>Zn(2+)</name>
        <dbReference type="ChEBI" id="CHEBI:29105"/>
        <label>1</label>
    </ligand>
</feature>
<keyword evidence="3 7" id="KW-0479">Metal-binding</keyword>
<reference key="1">
    <citation type="journal article" date="2019" name="Genes (Basel)">
        <title>A High-Quality De novo Genome Assembly from a Single Mosquito Using PacBio Sequencing.</title>
        <authorList>
            <person name="Kingan S.B."/>
            <person name="Heaton H."/>
            <person name="Cudini J."/>
            <person name="Lambert C.C."/>
            <person name="Baybayan P."/>
            <person name="Galvin B.D."/>
            <person name="Durbin R."/>
            <person name="Korlach J."/>
            <person name="Lawniczak M.K.N."/>
        </authorList>
    </citation>
    <scope>NUCLEOTIDE SEQUENCE [LARGE SCALE GENOMIC DNA]</scope>
    <source>
        <strain>Mali-NIH</strain>
    </source>
</reference>
<dbReference type="SMART" id="SM00471">
    <property type="entry name" value="HDc"/>
    <property type="match status" value="1"/>
</dbReference>
<accession>A0A6E8VVJ2</accession>
<dbReference type="CDD" id="cd00077">
    <property type="entry name" value="HDc"/>
    <property type="match status" value="1"/>
</dbReference>
<feature type="active site" description="Proton donor" evidence="5">
    <location>
        <position position="549"/>
    </location>
</feature>
<dbReference type="Gene3D" id="3.30.450.40">
    <property type="match status" value="1"/>
</dbReference>
<feature type="binding site" evidence="6">
    <location>
        <position position="701"/>
    </location>
    <ligand>
        <name>AMP</name>
        <dbReference type="ChEBI" id="CHEBI:456215"/>
    </ligand>
</feature>
<dbReference type="GeneID" id="120955168"/>
<feature type="binding site" evidence="7">
    <location>
        <position position="591"/>
    </location>
    <ligand>
        <name>Zn(2+)</name>
        <dbReference type="ChEBI" id="CHEBI:29105"/>
        <label>1</label>
    </ligand>
</feature>
<dbReference type="Pfam" id="PF00233">
    <property type="entry name" value="PDEase_I"/>
    <property type="match status" value="1"/>
</dbReference>
<dbReference type="InterPro" id="IPR023088">
    <property type="entry name" value="PDEase"/>
</dbReference>
<comment type="cofactor">
    <cofactor evidence="8">
        <name>a divalent metal cation</name>
        <dbReference type="ChEBI" id="CHEBI:60240"/>
    </cofactor>
    <text evidence="8">Binds 2 divalent metal cations per subunit. Site 1 may preferentially bind zinc ions, while site 2 has a preference for magnesium and/or manganese ions.</text>
</comment>
<dbReference type="VEuPathDB" id="VectorBase:ACON2_037549"/>
<dbReference type="InterPro" id="IPR029016">
    <property type="entry name" value="GAF-like_dom_sf"/>
</dbReference>
<feature type="binding site" evidence="6">
    <location>
        <position position="752"/>
    </location>
    <ligand>
        <name>AMP</name>
        <dbReference type="ChEBI" id="CHEBI:456215"/>
    </ligand>
</feature>
<dbReference type="SUPFAM" id="SSF109604">
    <property type="entry name" value="HD-domain/PDEase-like"/>
    <property type="match status" value="1"/>
</dbReference>
<dbReference type="VEuPathDB" id="VectorBase:ACON008304"/>
<dbReference type="Gene3D" id="1.10.1300.10">
    <property type="entry name" value="3'5'-cyclic nucleotide phosphodiesterase, catalytic domain"/>
    <property type="match status" value="1"/>
</dbReference>
<evidence type="ECO:0000256" key="8">
    <source>
        <dbReference type="RuleBase" id="RU363067"/>
    </source>
</evidence>
<dbReference type="InterPro" id="IPR036971">
    <property type="entry name" value="PDEase_catalytic_dom_sf"/>
</dbReference>